<sequence>MTVKHILAAASLLAATGAALADGLTRADVAAQVQQTRAAGLLDMTEAHFPVMPEQPSTLTREQVLAAAVQARANGELDITEGDYPHIAAQPSMLTRAQVRAEVLAARASGLLDLNEVNYPREYANGLQPRVQAQPVQASLRTSSLQR</sequence>
<name>A0A6I3T737_9BURK</name>
<dbReference type="RefSeq" id="WP_155472621.1">
    <property type="nucleotide sequence ID" value="NZ_BMKG01000013.1"/>
</dbReference>
<dbReference type="Proteomes" id="UP000430634">
    <property type="component" value="Unassembled WGS sequence"/>
</dbReference>
<dbReference type="EMBL" id="WNKZ01000081">
    <property type="protein sequence ID" value="MTV55347.1"/>
    <property type="molecule type" value="Genomic_DNA"/>
</dbReference>
<feature type="signal peptide" evidence="1">
    <location>
        <begin position="1"/>
        <end position="21"/>
    </location>
</feature>
<feature type="chain" id="PRO_5026089570" evidence="1">
    <location>
        <begin position="22"/>
        <end position="147"/>
    </location>
</feature>
<comment type="caution">
    <text evidence="2">The sequence shown here is derived from an EMBL/GenBank/DDBJ whole genome shotgun (WGS) entry which is preliminary data.</text>
</comment>
<evidence type="ECO:0000313" key="3">
    <source>
        <dbReference type="Proteomes" id="UP000430634"/>
    </source>
</evidence>
<protein>
    <submittedName>
        <fullName evidence="2">DUF4148 domain-containing protein</fullName>
    </submittedName>
</protein>
<evidence type="ECO:0000256" key="1">
    <source>
        <dbReference type="SAM" id="SignalP"/>
    </source>
</evidence>
<dbReference type="Pfam" id="PF13663">
    <property type="entry name" value="DUF4148"/>
    <property type="match status" value="2"/>
</dbReference>
<accession>A0A6I3T737</accession>
<keyword evidence="1" id="KW-0732">Signal</keyword>
<proteinExistence type="predicted"/>
<gene>
    <name evidence="2" type="ORF">GM672_21725</name>
</gene>
<organism evidence="2 3">
    <name type="scientific">Pseudoduganella buxea</name>
    <dbReference type="NCBI Taxonomy" id="1949069"/>
    <lineage>
        <taxon>Bacteria</taxon>
        <taxon>Pseudomonadati</taxon>
        <taxon>Pseudomonadota</taxon>
        <taxon>Betaproteobacteria</taxon>
        <taxon>Burkholderiales</taxon>
        <taxon>Oxalobacteraceae</taxon>
        <taxon>Telluria group</taxon>
        <taxon>Pseudoduganella</taxon>
    </lineage>
</organism>
<dbReference type="OrthoDB" id="8720341at2"/>
<evidence type="ECO:0000313" key="2">
    <source>
        <dbReference type="EMBL" id="MTV55347.1"/>
    </source>
</evidence>
<dbReference type="AlphaFoldDB" id="A0A6I3T737"/>
<dbReference type="InterPro" id="IPR025421">
    <property type="entry name" value="DUF4148"/>
</dbReference>
<reference evidence="2 3" key="1">
    <citation type="submission" date="2019-11" db="EMBL/GenBank/DDBJ databases">
        <title>Type strains purchased from KCTC, JCM and DSMZ.</title>
        <authorList>
            <person name="Lu H."/>
        </authorList>
    </citation>
    <scope>NUCLEOTIDE SEQUENCE [LARGE SCALE GENOMIC DNA]</scope>
    <source>
        <strain evidence="2 3">KCTC 52429</strain>
    </source>
</reference>